<keyword evidence="1" id="KW-0472">Membrane</keyword>
<name>A0A1F7FLL7_UNCRA</name>
<reference evidence="2 3" key="1">
    <citation type="journal article" date="2016" name="Nat. Commun.">
        <title>Thousands of microbial genomes shed light on interconnected biogeochemical processes in an aquifer system.</title>
        <authorList>
            <person name="Anantharaman K."/>
            <person name="Brown C.T."/>
            <person name="Hug L.A."/>
            <person name="Sharon I."/>
            <person name="Castelle C.J."/>
            <person name="Probst A.J."/>
            <person name="Thomas B.C."/>
            <person name="Singh A."/>
            <person name="Wilkins M.J."/>
            <person name="Karaoz U."/>
            <person name="Brodie E.L."/>
            <person name="Williams K.H."/>
            <person name="Hubbard S.S."/>
            <person name="Banfield J.F."/>
        </authorList>
    </citation>
    <scope>NUCLEOTIDE SEQUENCE [LARGE SCALE GENOMIC DNA]</scope>
</reference>
<gene>
    <name evidence="2" type="ORF">A2519_01520</name>
</gene>
<accession>A0A1F7FLL7</accession>
<evidence type="ECO:0000313" key="2">
    <source>
        <dbReference type="EMBL" id="OGK07558.1"/>
    </source>
</evidence>
<organism evidence="2 3">
    <name type="scientific">Candidatus Raymondbacteria bacterium RIFOXYD12_FULL_49_13</name>
    <dbReference type="NCBI Taxonomy" id="1817890"/>
    <lineage>
        <taxon>Bacteria</taxon>
        <taxon>Raymondiibacteriota</taxon>
    </lineage>
</organism>
<sequence>MIQKNPYLLPGIALAVLVVLFVFQSKQQKKGPVAAKAQEVRRMVCVMDNDGDSLVWKGTFFPCGADKSARAGALIPGPFSEGAFEFDIFSLGAHPGMLAGLCDTANDPCANGGTLFAIAATDQGTTLSLSAQGVSIKTPLAPITVPVRVVCEWRGKEAVLYINGIREGTLALSRPLEETDALFFCALPDTGSGQTGPVVRSLKLFLNR</sequence>
<dbReference type="Proteomes" id="UP000179243">
    <property type="component" value="Unassembled WGS sequence"/>
</dbReference>
<feature type="transmembrane region" description="Helical" evidence="1">
    <location>
        <begin position="6"/>
        <end position="23"/>
    </location>
</feature>
<evidence type="ECO:0000313" key="3">
    <source>
        <dbReference type="Proteomes" id="UP000179243"/>
    </source>
</evidence>
<protein>
    <submittedName>
        <fullName evidence="2">Uncharacterized protein</fullName>
    </submittedName>
</protein>
<keyword evidence="1" id="KW-0812">Transmembrane</keyword>
<dbReference type="EMBL" id="MFYX01000003">
    <property type="protein sequence ID" value="OGK07558.1"/>
    <property type="molecule type" value="Genomic_DNA"/>
</dbReference>
<comment type="caution">
    <text evidence="2">The sequence shown here is derived from an EMBL/GenBank/DDBJ whole genome shotgun (WGS) entry which is preliminary data.</text>
</comment>
<evidence type="ECO:0000256" key="1">
    <source>
        <dbReference type="SAM" id="Phobius"/>
    </source>
</evidence>
<keyword evidence="1" id="KW-1133">Transmembrane helix</keyword>
<proteinExistence type="predicted"/>
<dbReference type="AlphaFoldDB" id="A0A1F7FLL7"/>